<proteinExistence type="predicted"/>
<keyword evidence="2" id="KW-1185">Reference proteome</keyword>
<protein>
    <submittedName>
        <fullName evidence="1">Uncharacterized protein</fullName>
    </submittedName>
</protein>
<dbReference type="Proteomes" id="UP000037566">
    <property type="component" value="Unassembled WGS sequence"/>
</dbReference>
<organism evidence="1 2">
    <name type="scientific">Komagataeibacter europaeus</name>
    <name type="common">Gluconacetobacter europaeus</name>
    <dbReference type="NCBI Taxonomy" id="33995"/>
    <lineage>
        <taxon>Bacteria</taxon>
        <taxon>Pseudomonadati</taxon>
        <taxon>Pseudomonadota</taxon>
        <taxon>Alphaproteobacteria</taxon>
        <taxon>Acetobacterales</taxon>
        <taxon>Acetobacteraceae</taxon>
        <taxon>Komagataeibacter</taxon>
    </lineage>
</organism>
<dbReference type="AlphaFoldDB" id="A0A0M0EC15"/>
<evidence type="ECO:0000313" key="1">
    <source>
        <dbReference type="EMBL" id="KON62790.1"/>
    </source>
</evidence>
<name>A0A0M0EC15_KOMEU</name>
<evidence type="ECO:0000313" key="2">
    <source>
        <dbReference type="Proteomes" id="UP000037566"/>
    </source>
</evidence>
<reference evidence="1" key="1">
    <citation type="submission" date="2015-08" db="EMBL/GenBank/DDBJ databases">
        <title>Draft genome sequence of Komagataeibacter europaeus CECT 8546 a cellulose producer strain from vinegar produced by the traditional method.</title>
        <authorList>
            <person name="Poehlein A."/>
            <person name="Valera M.J."/>
            <person name="Haack F.S."/>
            <person name="Mas A."/>
            <person name="Daniel R."/>
            <person name="Streit W.R."/>
            <person name="Mateo E."/>
        </authorList>
    </citation>
    <scope>NUCLEOTIDE SEQUENCE [LARGE SCALE GENOMIC DNA]</scope>
    <source>
        <strain evidence="1">CECT 8546</strain>
    </source>
</reference>
<gene>
    <name evidence="1" type="ORF">KOEU_37080</name>
</gene>
<comment type="caution">
    <text evidence="1">The sequence shown here is derived from an EMBL/GenBank/DDBJ whole genome shotgun (WGS) entry which is preliminary data.</text>
</comment>
<dbReference type="STRING" id="33995.KOEU_37080"/>
<dbReference type="EMBL" id="LHUQ01000065">
    <property type="protein sequence ID" value="KON62790.1"/>
    <property type="molecule type" value="Genomic_DNA"/>
</dbReference>
<accession>A0A0M0EC15</accession>
<sequence length="109" mass="12534">MQSKSTEKKAVFAEVPQCLCEQVMDRLAEKPRLRFSSARNEFLMYCPTCGFRTHPDGNKQSVIAEWYGCNRKGDQHIESLWVERYEKQLQETTAARRSDSCNSGTVVPL</sequence>